<comment type="caution">
    <text evidence="1">The sequence shown here is derived from an EMBL/GenBank/DDBJ whole genome shotgun (WGS) entry which is preliminary data.</text>
</comment>
<protein>
    <submittedName>
        <fullName evidence="1">Uncharacterized protein</fullName>
    </submittedName>
</protein>
<sequence>MSGKLNDAIGDMDIMHLKIIDRKYKQGHTILMMIDSDMIEDKAGYNPKALTTNVHWVVYEGGLNFLEVGDSKFVGFRIYTWGYDPVNQVDENKNPAPLRKVLIREKQRILLESFKSNYYGYIEIY</sequence>
<keyword evidence="2" id="KW-1185">Reference proteome</keyword>
<organism evidence="1 2">
    <name type="scientific">Flavobacterium frigoritolerans</name>
    <dbReference type="NCBI Taxonomy" id="2987686"/>
    <lineage>
        <taxon>Bacteria</taxon>
        <taxon>Pseudomonadati</taxon>
        <taxon>Bacteroidota</taxon>
        <taxon>Flavobacteriia</taxon>
        <taxon>Flavobacteriales</taxon>
        <taxon>Flavobacteriaceae</taxon>
        <taxon>Flavobacterium</taxon>
    </lineage>
</organism>
<dbReference type="RefSeq" id="WP_264285241.1">
    <property type="nucleotide sequence ID" value="NZ_JAOZEV010000001.1"/>
</dbReference>
<accession>A0A9X3C8B5</accession>
<name>A0A9X3C8B5_9FLAO</name>
<dbReference type="Proteomes" id="UP001151133">
    <property type="component" value="Unassembled WGS sequence"/>
</dbReference>
<evidence type="ECO:0000313" key="2">
    <source>
        <dbReference type="Proteomes" id="UP001151133"/>
    </source>
</evidence>
<evidence type="ECO:0000313" key="1">
    <source>
        <dbReference type="EMBL" id="MCV9930838.1"/>
    </source>
</evidence>
<dbReference type="EMBL" id="JAOZEV010000001">
    <property type="protein sequence ID" value="MCV9930838.1"/>
    <property type="molecule type" value="Genomic_DNA"/>
</dbReference>
<proteinExistence type="predicted"/>
<dbReference type="AlphaFoldDB" id="A0A9X3C8B5"/>
<gene>
    <name evidence="1" type="ORF">OIU80_00955</name>
</gene>
<reference evidence="1" key="1">
    <citation type="submission" date="2022-10" db="EMBL/GenBank/DDBJ databases">
        <title>Two novel species of Flavobacterium.</title>
        <authorList>
            <person name="Liu Q."/>
            <person name="Xin Y.-H."/>
        </authorList>
    </citation>
    <scope>NUCLEOTIDE SEQUENCE</scope>
    <source>
        <strain evidence="1">LS1R47</strain>
    </source>
</reference>